<evidence type="ECO:0000313" key="1">
    <source>
        <dbReference type="EMBL" id="PBK98105.1"/>
    </source>
</evidence>
<protein>
    <submittedName>
        <fullName evidence="1">Uncharacterized protein</fullName>
    </submittedName>
</protein>
<dbReference type="EMBL" id="KZ293648">
    <property type="protein sequence ID" value="PBK98105.1"/>
    <property type="molecule type" value="Genomic_DNA"/>
</dbReference>
<evidence type="ECO:0000313" key="2">
    <source>
        <dbReference type="Proteomes" id="UP000217790"/>
    </source>
</evidence>
<reference evidence="2" key="1">
    <citation type="journal article" date="2017" name="Nat. Ecol. Evol.">
        <title>Genome expansion and lineage-specific genetic innovations in the forest pathogenic fungi Armillaria.</title>
        <authorList>
            <person name="Sipos G."/>
            <person name="Prasanna A.N."/>
            <person name="Walter M.C."/>
            <person name="O'Connor E."/>
            <person name="Balint B."/>
            <person name="Krizsan K."/>
            <person name="Kiss B."/>
            <person name="Hess J."/>
            <person name="Varga T."/>
            <person name="Slot J."/>
            <person name="Riley R."/>
            <person name="Boka B."/>
            <person name="Rigling D."/>
            <person name="Barry K."/>
            <person name="Lee J."/>
            <person name="Mihaltcheva S."/>
            <person name="LaButti K."/>
            <person name="Lipzen A."/>
            <person name="Waldron R."/>
            <person name="Moloney N.M."/>
            <person name="Sperisen C."/>
            <person name="Kredics L."/>
            <person name="Vagvoelgyi C."/>
            <person name="Patrignani A."/>
            <person name="Fitzpatrick D."/>
            <person name="Nagy I."/>
            <person name="Doyle S."/>
            <person name="Anderson J.B."/>
            <person name="Grigoriev I.V."/>
            <person name="Gueldener U."/>
            <person name="Muensterkoetter M."/>
            <person name="Nagy L.G."/>
        </authorList>
    </citation>
    <scope>NUCLEOTIDE SEQUENCE [LARGE SCALE GENOMIC DNA]</scope>
    <source>
        <strain evidence="2">Ar21-2</strain>
    </source>
</reference>
<dbReference type="Proteomes" id="UP000217790">
    <property type="component" value="Unassembled WGS sequence"/>
</dbReference>
<accession>A0A2H3DSB6</accession>
<dbReference type="InParanoid" id="A0A2H3DSB6"/>
<dbReference type="PROSITE" id="PS51257">
    <property type="entry name" value="PROKAR_LIPOPROTEIN"/>
    <property type="match status" value="1"/>
</dbReference>
<name>A0A2H3DSB6_ARMGA</name>
<proteinExistence type="predicted"/>
<organism evidence="1 2">
    <name type="scientific">Armillaria gallica</name>
    <name type="common">Bulbous honey fungus</name>
    <name type="synonym">Armillaria bulbosa</name>
    <dbReference type="NCBI Taxonomy" id="47427"/>
    <lineage>
        <taxon>Eukaryota</taxon>
        <taxon>Fungi</taxon>
        <taxon>Dikarya</taxon>
        <taxon>Basidiomycota</taxon>
        <taxon>Agaricomycotina</taxon>
        <taxon>Agaricomycetes</taxon>
        <taxon>Agaricomycetidae</taxon>
        <taxon>Agaricales</taxon>
        <taxon>Marasmiineae</taxon>
        <taxon>Physalacriaceae</taxon>
        <taxon>Armillaria</taxon>
    </lineage>
</organism>
<gene>
    <name evidence="1" type="ORF">ARMGADRAFT_568177</name>
</gene>
<dbReference type="AlphaFoldDB" id="A0A2H3DSB6"/>
<sequence>MRLSENRGTDATAGESSSWIVPTASGCNCTVLGAVTIHAATRSFLSSHVEDVPSIGIVGLCPAPLVFDARARHHLLVAQSRFLV</sequence>
<keyword evidence="2" id="KW-1185">Reference proteome</keyword>